<dbReference type="Gramene" id="RZC75290">
    <property type="protein sequence ID" value="RZC75290"/>
    <property type="gene ID" value="C5167_050772"/>
</dbReference>
<keyword evidence="10" id="KW-0547">Nucleotide-binding</keyword>
<evidence type="ECO:0000256" key="14">
    <source>
        <dbReference type="ARBA" id="ARBA00023136"/>
    </source>
</evidence>
<dbReference type="InterPro" id="IPR052592">
    <property type="entry name" value="LRR-RLK"/>
</dbReference>
<dbReference type="GO" id="GO:0005886">
    <property type="term" value="C:plasma membrane"/>
    <property type="evidence" value="ECO:0007669"/>
    <property type="project" value="UniProtKB-SubCell"/>
</dbReference>
<dbReference type="Proteomes" id="UP000316621">
    <property type="component" value="Chromosome 8"/>
</dbReference>
<evidence type="ECO:0000256" key="4">
    <source>
        <dbReference type="ARBA" id="ARBA00022527"/>
    </source>
</evidence>
<keyword evidence="14" id="KW-0472">Membrane</keyword>
<protein>
    <recommendedName>
        <fullName evidence="2">non-specific serine/threonine protein kinase</fullName>
        <ecNumber evidence="2">2.7.11.1</ecNumber>
    </recommendedName>
</protein>
<evidence type="ECO:0000313" key="17">
    <source>
        <dbReference type="EMBL" id="RZC75290.1"/>
    </source>
</evidence>
<dbReference type="GO" id="GO:0005524">
    <property type="term" value="F:ATP binding"/>
    <property type="evidence" value="ECO:0007669"/>
    <property type="project" value="UniProtKB-KW"/>
</dbReference>
<dbReference type="Pfam" id="PF08263">
    <property type="entry name" value="LRRNT_2"/>
    <property type="match status" value="1"/>
</dbReference>
<gene>
    <name evidence="17" type="ORF">C5167_050772</name>
</gene>
<keyword evidence="8" id="KW-0732">Signal</keyword>
<name>A0A4Y7KSF5_PAPSO</name>
<accession>A0A4Y7KSF5</accession>
<dbReference type="Pfam" id="PF00560">
    <property type="entry name" value="LRR_1"/>
    <property type="match status" value="4"/>
</dbReference>
<keyword evidence="3" id="KW-1003">Cell membrane</keyword>
<evidence type="ECO:0000259" key="16">
    <source>
        <dbReference type="Pfam" id="PF08263"/>
    </source>
</evidence>
<keyword evidence="13" id="KW-1133">Transmembrane helix</keyword>
<dbReference type="Pfam" id="PF13855">
    <property type="entry name" value="LRR_8"/>
    <property type="match status" value="2"/>
</dbReference>
<keyword evidence="18" id="KW-1185">Reference proteome</keyword>
<dbReference type="InterPro" id="IPR013210">
    <property type="entry name" value="LRR_N_plant-typ"/>
</dbReference>
<proteinExistence type="predicted"/>
<evidence type="ECO:0000256" key="15">
    <source>
        <dbReference type="ARBA" id="ARBA00023180"/>
    </source>
</evidence>
<keyword evidence="12" id="KW-0067">ATP-binding</keyword>
<dbReference type="EMBL" id="CM010722">
    <property type="protein sequence ID" value="RZC75290.1"/>
    <property type="molecule type" value="Genomic_DNA"/>
</dbReference>
<dbReference type="SUPFAM" id="SSF52058">
    <property type="entry name" value="L domain-like"/>
    <property type="match status" value="2"/>
</dbReference>
<dbReference type="OMA" id="DMAVCEM"/>
<dbReference type="GO" id="GO:0004674">
    <property type="term" value="F:protein serine/threonine kinase activity"/>
    <property type="evidence" value="ECO:0007669"/>
    <property type="project" value="UniProtKB-KW"/>
</dbReference>
<evidence type="ECO:0000256" key="12">
    <source>
        <dbReference type="ARBA" id="ARBA00022840"/>
    </source>
</evidence>
<evidence type="ECO:0000256" key="8">
    <source>
        <dbReference type="ARBA" id="ARBA00022729"/>
    </source>
</evidence>
<evidence type="ECO:0000256" key="7">
    <source>
        <dbReference type="ARBA" id="ARBA00022692"/>
    </source>
</evidence>
<evidence type="ECO:0000256" key="3">
    <source>
        <dbReference type="ARBA" id="ARBA00022475"/>
    </source>
</evidence>
<dbReference type="AlphaFoldDB" id="A0A4Y7KSF5"/>
<keyword evidence="7" id="KW-0812">Transmembrane</keyword>
<dbReference type="EC" id="2.7.11.1" evidence="2"/>
<dbReference type="SMART" id="SM00365">
    <property type="entry name" value="LRR_SD22"/>
    <property type="match status" value="4"/>
</dbReference>
<keyword evidence="6" id="KW-0808">Transferase</keyword>
<organism evidence="17 18">
    <name type="scientific">Papaver somniferum</name>
    <name type="common">Opium poppy</name>
    <dbReference type="NCBI Taxonomy" id="3469"/>
    <lineage>
        <taxon>Eukaryota</taxon>
        <taxon>Viridiplantae</taxon>
        <taxon>Streptophyta</taxon>
        <taxon>Embryophyta</taxon>
        <taxon>Tracheophyta</taxon>
        <taxon>Spermatophyta</taxon>
        <taxon>Magnoliopsida</taxon>
        <taxon>Ranunculales</taxon>
        <taxon>Papaveraceae</taxon>
        <taxon>Papaveroideae</taxon>
        <taxon>Papaver</taxon>
    </lineage>
</organism>
<evidence type="ECO:0000256" key="2">
    <source>
        <dbReference type="ARBA" id="ARBA00012513"/>
    </source>
</evidence>
<evidence type="ECO:0000256" key="5">
    <source>
        <dbReference type="ARBA" id="ARBA00022614"/>
    </source>
</evidence>
<evidence type="ECO:0000313" key="18">
    <source>
        <dbReference type="Proteomes" id="UP000316621"/>
    </source>
</evidence>
<keyword evidence="15" id="KW-0325">Glycoprotein</keyword>
<dbReference type="InterPro" id="IPR032675">
    <property type="entry name" value="LRR_dom_sf"/>
</dbReference>
<keyword evidence="5" id="KW-0433">Leucine-rich repeat</keyword>
<comment type="subcellular location">
    <subcellularLocation>
        <location evidence="1">Cell membrane</location>
        <topology evidence="1">Single-pass membrane protein</topology>
    </subcellularLocation>
</comment>
<dbReference type="Gene3D" id="3.80.10.10">
    <property type="entry name" value="Ribonuclease Inhibitor"/>
    <property type="match status" value="4"/>
</dbReference>
<keyword evidence="11" id="KW-0418">Kinase</keyword>
<feature type="domain" description="Leucine-rich repeat-containing N-terminal plant-type" evidence="16">
    <location>
        <begin position="33"/>
        <end position="70"/>
    </location>
</feature>
<sequence length="630" mass="68493">MEFHKRSFIFIVSVTLLLSSLNFLPTSPYLIAETDRLVLLAFRENINDPSGALSSWNESSHCSNWTGIICGRRHPTRVVGLDLLSMSLEGSISPHIGNLSFLKHFVLYDNHFTGGIPEEISHLSRLLQANNSLTVKIPRNLSSCKSLTDLVLTRNDLVGGIHVELGSLSMLQLLQLGGELLRRNHPNFTFKPFVSHSNSSRIQQFTSITANNFSGTIPPQLFNISSITIFYVTSNKLHGSIPPYIGTTFPRLEQFGIGGNRFSGVLPCTISNLSKLSDLDVVDNQFTGPVPKLGTLHGLITTNFERNYFGEVFSVTLNNLTGQLPASIANLSTKLTQLYMGGNNIFGEIPPAIENLVSLNGLGIEDNQLTGSIPVSIGKLPKLISLTIWGNQFSGKIPSNICNSSQLEQIVLSGNRLQGGVPSNFGNCLKLRYLDLSQNQLTGTIPKQLIGLSSLSNLLNLSWNHLTGDLPSGIGNLVKIVNLDLSNNKISGNIPSSLKNCFGLRYLSLDGNSFEGAIPPSLKSLMGIEYLGLSGNNLSGQIPEYFQSLVSLVYLDLSSNDLEGEVPKLGVFKNISAFSVDGNDKLCGGIPILRLPSCPRPGSKKQSKQFQLNRLILIIFGVRSSAPSNM</sequence>
<keyword evidence="9" id="KW-0677">Repeat</keyword>
<evidence type="ECO:0000256" key="10">
    <source>
        <dbReference type="ARBA" id="ARBA00022741"/>
    </source>
</evidence>
<evidence type="ECO:0000256" key="11">
    <source>
        <dbReference type="ARBA" id="ARBA00022777"/>
    </source>
</evidence>
<dbReference type="FunFam" id="3.80.10.10:FF:000288">
    <property type="entry name" value="LRR receptor-like serine/threonine-protein kinase EFR"/>
    <property type="match status" value="1"/>
</dbReference>
<dbReference type="PRINTS" id="PR00019">
    <property type="entry name" value="LEURICHRPT"/>
</dbReference>
<dbReference type="InterPro" id="IPR001611">
    <property type="entry name" value="Leu-rich_rpt"/>
</dbReference>
<reference evidence="17 18" key="1">
    <citation type="journal article" date="2018" name="Science">
        <title>The opium poppy genome and morphinan production.</title>
        <authorList>
            <person name="Guo L."/>
            <person name="Winzer T."/>
            <person name="Yang X."/>
            <person name="Li Y."/>
            <person name="Ning Z."/>
            <person name="He Z."/>
            <person name="Teodor R."/>
            <person name="Lu Y."/>
            <person name="Bowser T.A."/>
            <person name="Graham I.A."/>
            <person name="Ye K."/>
        </authorList>
    </citation>
    <scope>NUCLEOTIDE SEQUENCE [LARGE SCALE GENOMIC DNA]</scope>
    <source>
        <strain evidence="18">cv. HN1</strain>
        <tissue evidence="17">Leaves</tissue>
    </source>
</reference>
<dbReference type="PANTHER" id="PTHR48054:SF82">
    <property type="entry name" value="LRR RECEPTOR-LIKE SERINE_THREONINE-PROTEIN KINASE FLS2"/>
    <property type="match status" value="1"/>
</dbReference>
<evidence type="ECO:0000256" key="13">
    <source>
        <dbReference type="ARBA" id="ARBA00022989"/>
    </source>
</evidence>
<dbReference type="PANTHER" id="PTHR48054">
    <property type="entry name" value="RECEPTOR KINASE-LIKE PROTEIN XA21"/>
    <property type="match status" value="1"/>
</dbReference>
<dbReference type="STRING" id="3469.A0A4Y7KSF5"/>
<keyword evidence="4" id="KW-0723">Serine/threonine-protein kinase</keyword>
<evidence type="ECO:0000256" key="9">
    <source>
        <dbReference type="ARBA" id="ARBA00022737"/>
    </source>
</evidence>
<evidence type="ECO:0000256" key="6">
    <source>
        <dbReference type="ARBA" id="ARBA00022679"/>
    </source>
</evidence>
<evidence type="ECO:0000256" key="1">
    <source>
        <dbReference type="ARBA" id="ARBA00004162"/>
    </source>
</evidence>